<accession>A0AAE6IVP0</accession>
<dbReference type="PROSITE" id="PS51186">
    <property type="entry name" value="GNAT"/>
    <property type="match status" value="1"/>
</dbReference>
<dbReference type="InterPro" id="IPR000182">
    <property type="entry name" value="GNAT_dom"/>
</dbReference>
<proteinExistence type="predicted"/>
<evidence type="ECO:0000313" key="2">
    <source>
        <dbReference type="EMBL" id="QEJ99052.1"/>
    </source>
</evidence>
<sequence>MQYRLKSITKKNIDEAIQFIILREAYSINLAEKLRELRDFFLGKSPKHFVRKCLLFYAVFPKPQKVCGVLLLTANGILLHNIDESISDSLIEQAAGYFLEFSIHSIMGIADRTILFETLLKRYFAKSPSRIENYTLMLLTAFEKIQQNFFAGIQFSGVHFSRSTLDDAEKLLPLQIDYENTEVLSNTATVKTPVCLKQLKAKLQSEIIFHASINETPIAKAGTNAQGFNWNQIGGVYTLPAYRTRGLATALTAHLVRDRMQAGKNLALFVKVKNTAAITAYKKIGFTDSLPFRIAYFL</sequence>
<dbReference type="AlphaFoldDB" id="A0AAE6IVP0"/>
<dbReference type="Proteomes" id="UP000323594">
    <property type="component" value="Chromosome"/>
</dbReference>
<dbReference type="SUPFAM" id="SSF55729">
    <property type="entry name" value="Acyl-CoA N-acyltransferases (Nat)"/>
    <property type="match status" value="1"/>
</dbReference>
<dbReference type="InterPro" id="IPR016181">
    <property type="entry name" value="Acyl_CoA_acyltransferase"/>
</dbReference>
<dbReference type="InterPro" id="IPR013653">
    <property type="entry name" value="GCN5-like_dom"/>
</dbReference>
<protein>
    <submittedName>
        <fullName evidence="2">GNAT family N-acetyltransferase</fullName>
    </submittedName>
</protein>
<feature type="domain" description="N-acetyltransferase" evidence="1">
    <location>
        <begin position="158"/>
        <end position="298"/>
    </location>
</feature>
<dbReference type="EMBL" id="CP042817">
    <property type="protein sequence ID" value="QEJ99052.1"/>
    <property type="molecule type" value="Genomic_DNA"/>
</dbReference>
<dbReference type="RefSeq" id="WP_002699586.1">
    <property type="nucleotide sequence ID" value="NZ_CP042817.1"/>
</dbReference>
<dbReference type="Pfam" id="PF08445">
    <property type="entry name" value="FR47"/>
    <property type="match status" value="1"/>
</dbReference>
<reference evidence="2 3" key="1">
    <citation type="submission" date="2019-08" db="EMBL/GenBank/DDBJ databases">
        <authorList>
            <person name="Kuhnert P."/>
        </authorList>
    </citation>
    <scope>NUCLEOTIDE SEQUENCE [LARGE SCALE GENOMIC DNA]</scope>
    <source>
        <strain evidence="2 3">B36.5</strain>
    </source>
</reference>
<gene>
    <name evidence="2" type="ORF">FUT82_14330</name>
</gene>
<dbReference type="GO" id="GO:0016747">
    <property type="term" value="F:acyltransferase activity, transferring groups other than amino-acyl groups"/>
    <property type="evidence" value="ECO:0007669"/>
    <property type="project" value="InterPro"/>
</dbReference>
<evidence type="ECO:0000259" key="1">
    <source>
        <dbReference type="PROSITE" id="PS51186"/>
    </source>
</evidence>
<organism evidence="2 3">
    <name type="scientific">Treponema phagedenis</name>
    <dbReference type="NCBI Taxonomy" id="162"/>
    <lineage>
        <taxon>Bacteria</taxon>
        <taxon>Pseudomonadati</taxon>
        <taxon>Spirochaetota</taxon>
        <taxon>Spirochaetia</taxon>
        <taxon>Spirochaetales</taxon>
        <taxon>Treponemataceae</taxon>
        <taxon>Treponema</taxon>
    </lineage>
</organism>
<dbReference type="GeneID" id="57754280"/>
<evidence type="ECO:0000313" key="3">
    <source>
        <dbReference type="Proteomes" id="UP000323594"/>
    </source>
</evidence>
<name>A0AAE6IVP0_TREPH</name>
<dbReference type="Gene3D" id="3.40.630.30">
    <property type="match status" value="1"/>
</dbReference>